<dbReference type="Gene3D" id="1.20.120.350">
    <property type="entry name" value="Voltage-gated potassium channels. Chain C"/>
    <property type="match status" value="1"/>
</dbReference>
<evidence type="ECO:0000256" key="5">
    <source>
        <dbReference type="SAM" id="Coils"/>
    </source>
</evidence>
<feature type="transmembrane region" description="Helical" evidence="7">
    <location>
        <begin position="326"/>
        <end position="352"/>
    </location>
</feature>
<gene>
    <name evidence="9" type="ORF">TDUB1175_LOCUS15330</name>
</gene>
<dbReference type="GO" id="GO:0001518">
    <property type="term" value="C:voltage-gated sodium channel complex"/>
    <property type="evidence" value="ECO:0007669"/>
    <property type="project" value="TreeGrafter"/>
</dbReference>
<feature type="region of interest" description="Disordered" evidence="6">
    <location>
        <begin position="490"/>
        <end position="516"/>
    </location>
</feature>
<evidence type="ECO:0000256" key="7">
    <source>
        <dbReference type="SAM" id="Phobius"/>
    </source>
</evidence>
<keyword evidence="4 7" id="KW-0472">Membrane</keyword>
<dbReference type="PANTHER" id="PTHR10037:SF62">
    <property type="entry name" value="SODIUM CHANNEL PROTEIN 60E"/>
    <property type="match status" value="1"/>
</dbReference>
<evidence type="ECO:0000256" key="6">
    <source>
        <dbReference type="SAM" id="MobiDB-lite"/>
    </source>
</evidence>
<feature type="coiled-coil region" evidence="5">
    <location>
        <begin position="422"/>
        <end position="478"/>
    </location>
</feature>
<dbReference type="InterPro" id="IPR005821">
    <property type="entry name" value="Ion_trans_dom"/>
</dbReference>
<accession>A0A7R9W8D2</accession>
<feature type="compositionally biased region" description="Basic and acidic residues" evidence="6">
    <location>
        <begin position="161"/>
        <end position="175"/>
    </location>
</feature>
<feature type="region of interest" description="Disordered" evidence="6">
    <location>
        <begin position="150"/>
        <end position="197"/>
    </location>
</feature>
<keyword evidence="5" id="KW-0175">Coiled coil</keyword>
<dbReference type="GO" id="GO:0005248">
    <property type="term" value="F:voltage-gated sodium channel activity"/>
    <property type="evidence" value="ECO:0007669"/>
    <property type="project" value="TreeGrafter"/>
</dbReference>
<dbReference type="AlphaFoldDB" id="A0A7R9W8D2"/>
<dbReference type="Pfam" id="PF00520">
    <property type="entry name" value="Ion_trans"/>
    <property type="match status" value="1"/>
</dbReference>
<feature type="transmembrane region" description="Helical" evidence="7">
    <location>
        <begin position="223"/>
        <end position="241"/>
    </location>
</feature>
<sequence length="516" mass="58868">MDRSGERNDRSTHRKGSRCLGGGVFRNMGFSFPPFLSVHTMGKMFSCAFLSIVSHKQLLPYPAATRSFLLSLSTLGAKEEHNRLRLSRYTRFLQLDLTMVSHEEAESADNAFAGGLSVVRGELGGSQKPQSQRILFDSFGSDADVELIRNNTVKSPQASELSKEDLSKDDASKDEDQNEIVRTGDTDNDDEVQPHRKKKHKKWSIKWVREKSGMIVNHEKTELFIIALIVINSIMMGIGTFDFVTENPTVDDAFQKTDNAFLIIFTVELGMQFIYRGWRLIMNGWLLFDLIIVVLSWSFAQMQIIRAFRIFRALRLITRIKTLRNLVMALFAVLPNLAAICLLLILIFYIFAVMFTTLFKELEGGYFNRLDATLFTLFQFMTLDFADIVRPVMEIYYWSWILFMIFLSISGFIVFNLIIAVVVDAVALIEREQKEIDEEDDEETTSDMFVDSNADERIQELKEQVSALLGKHEEMQTSMERLAQEVYRLHSIPPLPPPPSLPEPSKGDSESGDEPS</sequence>
<dbReference type="InterPro" id="IPR043203">
    <property type="entry name" value="VGCC_Ca_Na"/>
</dbReference>
<feature type="transmembrane region" description="Helical" evidence="7">
    <location>
        <begin position="401"/>
        <end position="423"/>
    </location>
</feature>
<dbReference type="Gene3D" id="1.10.287.70">
    <property type="match status" value="1"/>
</dbReference>
<feature type="transmembrane region" description="Helical" evidence="7">
    <location>
        <begin position="285"/>
        <end position="305"/>
    </location>
</feature>
<proteinExistence type="predicted"/>
<evidence type="ECO:0000256" key="1">
    <source>
        <dbReference type="ARBA" id="ARBA00004141"/>
    </source>
</evidence>
<evidence type="ECO:0000256" key="4">
    <source>
        <dbReference type="ARBA" id="ARBA00023136"/>
    </source>
</evidence>
<feature type="domain" description="Ion transport" evidence="8">
    <location>
        <begin position="221"/>
        <end position="433"/>
    </location>
</feature>
<keyword evidence="2 7" id="KW-0812">Transmembrane</keyword>
<protein>
    <recommendedName>
        <fullName evidence="8">Ion transport domain-containing protein</fullName>
    </recommendedName>
</protein>
<feature type="compositionally biased region" description="Pro residues" evidence="6">
    <location>
        <begin position="493"/>
        <end position="502"/>
    </location>
</feature>
<keyword evidence="3 7" id="KW-1133">Transmembrane helix</keyword>
<dbReference type="InterPro" id="IPR027359">
    <property type="entry name" value="Volt_channel_dom_sf"/>
</dbReference>
<reference evidence="9" key="1">
    <citation type="submission" date="2021-01" db="EMBL/GenBank/DDBJ databases">
        <authorList>
            <person name="Corre E."/>
            <person name="Pelletier E."/>
            <person name="Niang G."/>
            <person name="Scheremetjew M."/>
            <person name="Finn R."/>
            <person name="Kale V."/>
            <person name="Holt S."/>
            <person name="Cochrane G."/>
            <person name="Meng A."/>
            <person name="Brown T."/>
            <person name="Cohen L."/>
        </authorList>
    </citation>
    <scope>NUCLEOTIDE SEQUENCE</scope>
    <source>
        <strain evidence="9">CCMP147</strain>
    </source>
</reference>
<evidence type="ECO:0000259" key="8">
    <source>
        <dbReference type="Pfam" id="PF00520"/>
    </source>
</evidence>
<dbReference type="EMBL" id="HBED01030586">
    <property type="protein sequence ID" value="CAD8316537.1"/>
    <property type="molecule type" value="Transcribed_RNA"/>
</dbReference>
<name>A0A7R9W8D2_9STRA</name>
<comment type="subcellular location">
    <subcellularLocation>
        <location evidence="1">Membrane</location>
        <topology evidence="1">Multi-pass membrane protein</topology>
    </subcellularLocation>
</comment>
<evidence type="ECO:0000256" key="2">
    <source>
        <dbReference type="ARBA" id="ARBA00022692"/>
    </source>
</evidence>
<feature type="compositionally biased region" description="Polar residues" evidence="6">
    <location>
        <begin position="150"/>
        <end position="160"/>
    </location>
</feature>
<evidence type="ECO:0000313" key="9">
    <source>
        <dbReference type="EMBL" id="CAD8316537.1"/>
    </source>
</evidence>
<evidence type="ECO:0000256" key="3">
    <source>
        <dbReference type="ARBA" id="ARBA00022989"/>
    </source>
</evidence>
<dbReference type="SUPFAM" id="SSF81324">
    <property type="entry name" value="Voltage-gated potassium channels"/>
    <property type="match status" value="1"/>
</dbReference>
<dbReference type="PANTHER" id="PTHR10037">
    <property type="entry name" value="VOLTAGE-GATED CATION CHANNEL CALCIUM AND SODIUM"/>
    <property type="match status" value="1"/>
</dbReference>
<organism evidence="9">
    <name type="scientific">Pseudictyota dubia</name>
    <dbReference type="NCBI Taxonomy" id="2749911"/>
    <lineage>
        <taxon>Eukaryota</taxon>
        <taxon>Sar</taxon>
        <taxon>Stramenopiles</taxon>
        <taxon>Ochrophyta</taxon>
        <taxon>Bacillariophyta</taxon>
        <taxon>Mediophyceae</taxon>
        <taxon>Biddulphiophycidae</taxon>
        <taxon>Eupodiscales</taxon>
        <taxon>Odontellaceae</taxon>
        <taxon>Pseudictyota</taxon>
    </lineage>
</organism>